<reference evidence="3" key="1">
    <citation type="submission" date="2023-07" db="EMBL/GenBank/DDBJ databases">
        <title>Black Yeasts Isolated from many extreme environments.</title>
        <authorList>
            <person name="Coleine C."/>
            <person name="Stajich J.E."/>
            <person name="Selbmann L."/>
        </authorList>
    </citation>
    <scope>NUCLEOTIDE SEQUENCE</scope>
    <source>
        <strain evidence="3">CCFEE 5485</strain>
    </source>
</reference>
<dbReference type="Proteomes" id="UP001274830">
    <property type="component" value="Unassembled WGS sequence"/>
</dbReference>
<comment type="caution">
    <text evidence="3">The sequence shown here is derived from an EMBL/GenBank/DDBJ whole genome shotgun (WGS) entry which is preliminary data.</text>
</comment>
<feature type="domain" description="UBC core" evidence="2">
    <location>
        <begin position="1"/>
        <end position="152"/>
    </location>
</feature>
<evidence type="ECO:0000256" key="1">
    <source>
        <dbReference type="ARBA" id="ARBA00022786"/>
    </source>
</evidence>
<dbReference type="AlphaFoldDB" id="A0AAE0WQ95"/>
<dbReference type="PANTHER" id="PTHR24067">
    <property type="entry name" value="UBIQUITIN-CONJUGATING ENZYME E2"/>
    <property type="match status" value="1"/>
</dbReference>
<evidence type="ECO:0000313" key="3">
    <source>
        <dbReference type="EMBL" id="KAK3675994.1"/>
    </source>
</evidence>
<dbReference type="InterPro" id="IPR000608">
    <property type="entry name" value="UBC"/>
</dbReference>
<dbReference type="SUPFAM" id="SSF54495">
    <property type="entry name" value="UBC-like"/>
    <property type="match status" value="1"/>
</dbReference>
<dbReference type="Pfam" id="PF00179">
    <property type="entry name" value="UQ_con"/>
    <property type="match status" value="1"/>
</dbReference>
<sequence>MLRQRLLRDVAELENSPYPGIRLDIKDSSLHTACLILSPEGENPLHLTINFGDDYPIKPPQITIQSVVDHPNVYDDYICASILNTQEGYTPAYTLNGICIQMLSFFASDMIEQDYGGTVSRKGHDASYQCGTDQGFDGYRCAKCGFGDEASARRRPVPGAELADIPVSDAPSHEGITFLRQAKTTTPDPSKALKRQKLLLIDLPNELLVLITEHMDEQSLFIAARAWNGFSRLLASHNLLQVREMQCYTLKAGFKTHKLGVGVYIERRSIQSEFDIISEDAFTKLGVRRSVQGLYFDNWLPLPLSENH</sequence>
<dbReference type="InterPro" id="IPR050113">
    <property type="entry name" value="Ub_conjugating_enzyme"/>
</dbReference>
<organism evidence="3 4">
    <name type="scientific">Recurvomyces mirabilis</name>
    <dbReference type="NCBI Taxonomy" id="574656"/>
    <lineage>
        <taxon>Eukaryota</taxon>
        <taxon>Fungi</taxon>
        <taxon>Dikarya</taxon>
        <taxon>Ascomycota</taxon>
        <taxon>Pezizomycotina</taxon>
        <taxon>Dothideomycetes</taxon>
        <taxon>Dothideomycetidae</taxon>
        <taxon>Mycosphaerellales</taxon>
        <taxon>Teratosphaeriaceae</taxon>
        <taxon>Recurvomyces</taxon>
    </lineage>
</organism>
<gene>
    <name evidence="3" type="ORF">LTR78_004186</name>
</gene>
<evidence type="ECO:0000259" key="2">
    <source>
        <dbReference type="PROSITE" id="PS50127"/>
    </source>
</evidence>
<evidence type="ECO:0000313" key="4">
    <source>
        <dbReference type="Proteomes" id="UP001274830"/>
    </source>
</evidence>
<dbReference type="SMART" id="SM00212">
    <property type="entry name" value="UBCc"/>
    <property type="match status" value="1"/>
</dbReference>
<keyword evidence="4" id="KW-1185">Reference proteome</keyword>
<dbReference type="InterPro" id="IPR016135">
    <property type="entry name" value="UBQ-conjugating_enzyme/RWD"/>
</dbReference>
<proteinExistence type="predicted"/>
<protein>
    <recommendedName>
        <fullName evidence="2">UBC core domain-containing protein</fullName>
    </recommendedName>
</protein>
<dbReference type="CDD" id="cd00195">
    <property type="entry name" value="UBCc_UEV"/>
    <property type="match status" value="1"/>
</dbReference>
<dbReference type="Gene3D" id="3.10.110.10">
    <property type="entry name" value="Ubiquitin Conjugating Enzyme"/>
    <property type="match status" value="1"/>
</dbReference>
<accession>A0AAE0WQ95</accession>
<name>A0AAE0WQ95_9PEZI</name>
<dbReference type="EMBL" id="JAUTXT010000012">
    <property type="protein sequence ID" value="KAK3675994.1"/>
    <property type="molecule type" value="Genomic_DNA"/>
</dbReference>
<keyword evidence="1" id="KW-0833">Ubl conjugation pathway</keyword>
<dbReference type="PROSITE" id="PS50127">
    <property type="entry name" value="UBC_2"/>
    <property type="match status" value="1"/>
</dbReference>